<evidence type="ECO:0000256" key="2">
    <source>
        <dbReference type="ARBA" id="ARBA00022840"/>
    </source>
</evidence>
<dbReference type="InterPro" id="IPR027417">
    <property type="entry name" value="P-loop_NTPase"/>
</dbReference>
<reference evidence="3 4" key="1">
    <citation type="submission" date="2021-10" db="EMBL/GenBank/DDBJ databases">
        <title>Collection of gut derived symbiotic bacterial strains cultured from healthy donors.</title>
        <authorList>
            <person name="Lin H."/>
            <person name="Littmann E."/>
            <person name="Claire K."/>
            <person name="Pamer E."/>
        </authorList>
    </citation>
    <scope>NUCLEOTIDE SEQUENCE [LARGE SCALE GENOMIC DNA]</scope>
    <source>
        <strain evidence="3 4">MSK.17.68</strain>
    </source>
</reference>
<dbReference type="PANTHER" id="PTHR32309">
    <property type="entry name" value="TYROSINE-PROTEIN KINASE"/>
    <property type="match status" value="1"/>
</dbReference>
<organism evidence="3 4">
    <name type="scientific">Intestinibacter bartlettii</name>
    <dbReference type="NCBI Taxonomy" id="261299"/>
    <lineage>
        <taxon>Bacteria</taxon>
        <taxon>Bacillati</taxon>
        <taxon>Bacillota</taxon>
        <taxon>Clostridia</taxon>
        <taxon>Peptostreptococcales</taxon>
        <taxon>Peptostreptococcaceae</taxon>
        <taxon>Intestinibacter</taxon>
    </lineage>
</organism>
<keyword evidence="4" id="KW-1185">Reference proteome</keyword>
<dbReference type="NCBIfam" id="TIGR01007">
    <property type="entry name" value="eps_fam"/>
    <property type="match status" value="1"/>
</dbReference>
<evidence type="ECO:0000256" key="1">
    <source>
        <dbReference type="ARBA" id="ARBA00022741"/>
    </source>
</evidence>
<dbReference type="Pfam" id="PF10609">
    <property type="entry name" value="ParA"/>
    <property type="match status" value="1"/>
</dbReference>
<keyword evidence="2" id="KW-0067">ATP-binding</keyword>
<dbReference type="RefSeq" id="WP_226914804.1">
    <property type="nucleotide sequence ID" value="NZ_BAABXU010000001.1"/>
</dbReference>
<comment type="caution">
    <text evidence="3">The sequence shown here is derived from an EMBL/GenBank/DDBJ whole genome shotgun (WGS) entry which is preliminary data.</text>
</comment>
<dbReference type="GO" id="GO:0016301">
    <property type="term" value="F:kinase activity"/>
    <property type="evidence" value="ECO:0007669"/>
    <property type="project" value="UniProtKB-KW"/>
</dbReference>
<keyword evidence="3" id="KW-0808">Transferase</keyword>
<dbReference type="Gene3D" id="3.40.50.300">
    <property type="entry name" value="P-loop containing nucleotide triphosphate hydrolases"/>
    <property type="match status" value="1"/>
</dbReference>
<dbReference type="InterPro" id="IPR050445">
    <property type="entry name" value="Bact_polysacc_biosynth/exp"/>
</dbReference>
<proteinExistence type="predicted"/>
<protein>
    <submittedName>
        <fullName evidence="3">CpsD/CapB family tyrosine-protein kinase</fullName>
    </submittedName>
</protein>
<dbReference type="PANTHER" id="PTHR32309:SF13">
    <property type="entry name" value="FERRIC ENTEROBACTIN TRANSPORT PROTEIN FEPE"/>
    <property type="match status" value="1"/>
</dbReference>
<dbReference type="CDD" id="cd05387">
    <property type="entry name" value="BY-kinase"/>
    <property type="match status" value="1"/>
</dbReference>
<keyword evidence="3" id="KW-0418">Kinase</keyword>
<dbReference type="InterPro" id="IPR005702">
    <property type="entry name" value="Wzc-like_C"/>
</dbReference>
<dbReference type="InterPro" id="IPR033756">
    <property type="entry name" value="YlxH/NBP35"/>
</dbReference>
<dbReference type="EMBL" id="JAJBMB010000003">
    <property type="protein sequence ID" value="MCB5445477.1"/>
    <property type="molecule type" value="Genomic_DNA"/>
</dbReference>
<dbReference type="SUPFAM" id="SSF52540">
    <property type="entry name" value="P-loop containing nucleoside triphosphate hydrolases"/>
    <property type="match status" value="1"/>
</dbReference>
<evidence type="ECO:0000313" key="4">
    <source>
        <dbReference type="Proteomes" id="UP001299409"/>
    </source>
</evidence>
<gene>
    <name evidence="3" type="ORF">LIP50_04585</name>
</gene>
<dbReference type="Proteomes" id="UP001299409">
    <property type="component" value="Unassembled WGS sequence"/>
</dbReference>
<accession>A0ABS8CX96</accession>
<name>A0ABS8CX96_9FIRM</name>
<sequence>METIDKLDAKSPIVEAYRSVRTSIEYSNLDDKLKVILVTSTQQNEGKSTVASNLAISFSKLPNKKILLIDGDLRNPSIHRVFSIGNSDGMMSILKGEKDLKSTINTFNDNLDILTTGVIPPNPDEILVTDKMKKFIQQIKEKYDYIFIDSPPIGIVSDASLLSQLSDGVIFVVSSGEVETDFAKLAKDKLMNVEAKILGAVLNKYESHNDDYGYYYSEYYGARKKRKLFGLSKFKRKTKKHLKVEKA</sequence>
<keyword evidence="1" id="KW-0547">Nucleotide-binding</keyword>
<evidence type="ECO:0000313" key="3">
    <source>
        <dbReference type="EMBL" id="MCB5445477.1"/>
    </source>
</evidence>